<dbReference type="PANTHER" id="PTHR33600">
    <property type="entry name" value="PLASTID DIVISION PROTEIN PDV2"/>
    <property type="match status" value="1"/>
</dbReference>
<evidence type="ECO:0000313" key="1">
    <source>
        <dbReference type="EMBL" id="KAJ7959274.1"/>
    </source>
</evidence>
<dbReference type="Proteomes" id="UP001163823">
    <property type="component" value="Chromosome 8"/>
</dbReference>
<dbReference type="KEGG" id="qsa:O6P43_019876"/>
<dbReference type="EMBL" id="JARAOO010000008">
    <property type="protein sequence ID" value="KAJ7959274.1"/>
    <property type="molecule type" value="Genomic_DNA"/>
</dbReference>
<sequence length="272" mass="31105">MKWNMEIKEIEAILEKIWDLHDKLSDAIHSISRNHFLSSIKTLRKPEKNELHNDVGDESRAGFVFVKEFRINVDDSLIQEAKSLNLIRTALENLEDQLEFFHTIQIQQRAERDAAFARLEQSRIILAMRLAEHHGKNYKVIEEPMAFAGDVRVTSQFVSPEDLHGQSYSQSGENFVTEKAKRFNILIKLLVSSLNFARKSLGLNRMGTIVGNAALVAFSMVAWLQLHQVTYKELHHKQEDNVYNRTVRRNTLVEGSSSNVLPSNLGVLLGRG</sequence>
<dbReference type="GO" id="GO:0010020">
    <property type="term" value="P:chloroplast fission"/>
    <property type="evidence" value="ECO:0007669"/>
    <property type="project" value="InterPro"/>
</dbReference>
<reference evidence="1" key="1">
    <citation type="journal article" date="2023" name="Science">
        <title>Elucidation of the pathway for biosynthesis of saponin adjuvants from the soapbark tree.</title>
        <authorList>
            <person name="Reed J."/>
            <person name="Orme A."/>
            <person name="El-Demerdash A."/>
            <person name="Owen C."/>
            <person name="Martin L.B.B."/>
            <person name="Misra R.C."/>
            <person name="Kikuchi S."/>
            <person name="Rejzek M."/>
            <person name="Martin A.C."/>
            <person name="Harkess A."/>
            <person name="Leebens-Mack J."/>
            <person name="Louveau T."/>
            <person name="Stephenson M.J."/>
            <person name="Osbourn A."/>
        </authorList>
    </citation>
    <scope>NUCLEOTIDE SEQUENCE</scope>
    <source>
        <strain evidence="1">S10</strain>
    </source>
</reference>
<organism evidence="1 2">
    <name type="scientific">Quillaja saponaria</name>
    <name type="common">Soap bark tree</name>
    <dbReference type="NCBI Taxonomy" id="32244"/>
    <lineage>
        <taxon>Eukaryota</taxon>
        <taxon>Viridiplantae</taxon>
        <taxon>Streptophyta</taxon>
        <taxon>Embryophyta</taxon>
        <taxon>Tracheophyta</taxon>
        <taxon>Spermatophyta</taxon>
        <taxon>Magnoliopsida</taxon>
        <taxon>eudicotyledons</taxon>
        <taxon>Gunneridae</taxon>
        <taxon>Pentapetalae</taxon>
        <taxon>rosids</taxon>
        <taxon>fabids</taxon>
        <taxon>Fabales</taxon>
        <taxon>Quillajaceae</taxon>
        <taxon>Quillaja</taxon>
    </lineage>
</organism>
<evidence type="ECO:0000313" key="2">
    <source>
        <dbReference type="Proteomes" id="UP001163823"/>
    </source>
</evidence>
<keyword evidence="2" id="KW-1185">Reference proteome</keyword>
<proteinExistence type="predicted"/>
<dbReference type="InterPro" id="IPR038939">
    <property type="entry name" value="PDV1/PDV2"/>
</dbReference>
<accession>A0AAD7LJF5</accession>
<name>A0AAD7LJF5_QUISA</name>
<protein>
    <submittedName>
        <fullName evidence="1">Plastid division protein PDV1</fullName>
    </submittedName>
</protein>
<dbReference type="AlphaFoldDB" id="A0AAD7LJF5"/>
<comment type="caution">
    <text evidence="1">The sequence shown here is derived from an EMBL/GenBank/DDBJ whole genome shotgun (WGS) entry which is preliminary data.</text>
</comment>
<dbReference type="PANTHER" id="PTHR33600:SF4">
    <property type="entry name" value="PLASTID DIVISION PROTEIN PDV1"/>
    <property type="match status" value="1"/>
</dbReference>
<gene>
    <name evidence="1" type="ORF">O6P43_019876</name>
</gene>